<evidence type="ECO:0000256" key="1">
    <source>
        <dbReference type="SAM" id="MobiDB-lite"/>
    </source>
</evidence>
<dbReference type="OrthoDB" id="2634326at2759"/>
<dbReference type="EMBL" id="CM032182">
    <property type="protein sequence ID" value="KAG7097570.1"/>
    <property type="molecule type" value="Genomic_DNA"/>
</dbReference>
<protein>
    <submittedName>
        <fullName evidence="2">Uncharacterized protein</fullName>
    </submittedName>
</protein>
<proteinExistence type="predicted"/>
<organism evidence="2 3">
    <name type="scientific">Marasmius oreades</name>
    <name type="common">fairy-ring Marasmius</name>
    <dbReference type="NCBI Taxonomy" id="181124"/>
    <lineage>
        <taxon>Eukaryota</taxon>
        <taxon>Fungi</taxon>
        <taxon>Dikarya</taxon>
        <taxon>Basidiomycota</taxon>
        <taxon>Agaricomycotina</taxon>
        <taxon>Agaricomycetes</taxon>
        <taxon>Agaricomycetidae</taxon>
        <taxon>Agaricales</taxon>
        <taxon>Marasmiineae</taxon>
        <taxon>Marasmiaceae</taxon>
        <taxon>Marasmius</taxon>
    </lineage>
</organism>
<feature type="compositionally biased region" description="Low complexity" evidence="1">
    <location>
        <begin position="332"/>
        <end position="351"/>
    </location>
</feature>
<dbReference type="AlphaFoldDB" id="A0A9P7UZI6"/>
<evidence type="ECO:0000313" key="2">
    <source>
        <dbReference type="EMBL" id="KAG7097570.1"/>
    </source>
</evidence>
<dbReference type="GeneID" id="66073983"/>
<name>A0A9P7UZI6_9AGAR</name>
<feature type="region of interest" description="Disordered" evidence="1">
    <location>
        <begin position="324"/>
        <end position="351"/>
    </location>
</feature>
<gene>
    <name evidence="2" type="ORF">E1B28_004907</name>
</gene>
<dbReference type="Proteomes" id="UP001049176">
    <property type="component" value="Chromosome 2"/>
</dbReference>
<dbReference type="KEGG" id="more:E1B28_004907"/>
<comment type="caution">
    <text evidence="2">The sequence shown here is derived from an EMBL/GenBank/DDBJ whole genome shotgun (WGS) entry which is preliminary data.</text>
</comment>
<accession>A0A9P7UZI6</accession>
<keyword evidence="3" id="KW-1185">Reference proteome</keyword>
<evidence type="ECO:0000313" key="3">
    <source>
        <dbReference type="Proteomes" id="UP001049176"/>
    </source>
</evidence>
<reference evidence="2" key="1">
    <citation type="journal article" date="2021" name="Genome Biol. Evol.">
        <title>The assembled and annotated genome of the fairy-ring fungus Marasmius oreades.</title>
        <authorList>
            <person name="Hiltunen M."/>
            <person name="Ament-Velasquez S.L."/>
            <person name="Johannesson H."/>
        </authorList>
    </citation>
    <scope>NUCLEOTIDE SEQUENCE</scope>
    <source>
        <strain evidence="2">03SP1</strain>
    </source>
</reference>
<dbReference type="RefSeq" id="XP_043014040.1">
    <property type="nucleotide sequence ID" value="XM_043149434.1"/>
</dbReference>
<sequence length="351" mass="39747">MAQDFTTNSWPLDSHEGQVGAIYEKERVFVTTPNAEVIFDPLRGVCSVHLRKNNHFGLEDPLYFPQPFSLAHPHLAFISLPSTDHAGIFFLCWCLPTHNDFEWVNPEDESGSSTGLGRFKKDLLVKLHDTVSRLNDRLARMDTSHSCLTQDKYMKNYDCSLPWLLAQLNCPCSFTRALRTFGLIQRICLEHDGHAEWLVNYAHRWEHSGIIQTGLEPARIVGALAGNLELTQHLFNLGIPVWLVRELKEKGPDLRVLRWIDTPDAVESLSLRMGGFQLSFEESNPPNPVIWMGKISISNFDCYQKMLLELRKAAMAHLYEEETPETEVNAEASSSSTALQASTSLATDIHE</sequence>